<gene>
    <name evidence="2" type="ORF">OXX778_LOCUS22679</name>
</gene>
<name>A0A814RLU2_9BILA</name>
<reference evidence="2" key="1">
    <citation type="submission" date="2021-02" db="EMBL/GenBank/DDBJ databases">
        <authorList>
            <person name="Nowell W R."/>
        </authorList>
    </citation>
    <scope>NUCLEOTIDE SEQUENCE</scope>
    <source>
        <strain evidence="2">Ploen Becks lab</strain>
    </source>
</reference>
<sequence length="89" mass="10531">MCRLRNSIPAILDTQDRLNFASLNADSNKNYWISGYRKGNQEWRWSETNVVVDFSFCPLTFTETCLNFFNDCFQDQQLCSNLFYYICQG</sequence>
<proteinExistence type="predicted"/>
<dbReference type="InterPro" id="IPR016187">
    <property type="entry name" value="CTDL_fold"/>
</dbReference>
<dbReference type="OrthoDB" id="2142683at2759"/>
<evidence type="ECO:0000259" key="1">
    <source>
        <dbReference type="Pfam" id="PF00059"/>
    </source>
</evidence>
<dbReference type="Proteomes" id="UP000663879">
    <property type="component" value="Unassembled WGS sequence"/>
</dbReference>
<dbReference type="InterPro" id="IPR016186">
    <property type="entry name" value="C-type_lectin-like/link_sf"/>
</dbReference>
<evidence type="ECO:0000313" key="2">
    <source>
        <dbReference type="EMBL" id="CAF1135712.1"/>
    </source>
</evidence>
<dbReference type="Gene3D" id="3.10.100.10">
    <property type="entry name" value="Mannose-Binding Protein A, subunit A"/>
    <property type="match status" value="1"/>
</dbReference>
<dbReference type="SUPFAM" id="SSF56436">
    <property type="entry name" value="C-type lectin-like"/>
    <property type="match status" value="1"/>
</dbReference>
<keyword evidence="3" id="KW-1185">Reference proteome</keyword>
<evidence type="ECO:0000313" key="3">
    <source>
        <dbReference type="Proteomes" id="UP000663879"/>
    </source>
</evidence>
<dbReference type="InterPro" id="IPR001304">
    <property type="entry name" value="C-type_lectin-like"/>
</dbReference>
<comment type="caution">
    <text evidence="2">The sequence shown here is derived from an EMBL/GenBank/DDBJ whole genome shotgun (WGS) entry which is preliminary data.</text>
</comment>
<protein>
    <recommendedName>
        <fullName evidence="1">C-type lectin domain-containing protein</fullName>
    </recommendedName>
</protein>
<accession>A0A814RLU2</accession>
<dbReference type="EMBL" id="CAJNOC010010015">
    <property type="protein sequence ID" value="CAF1135712.1"/>
    <property type="molecule type" value="Genomic_DNA"/>
</dbReference>
<dbReference type="AlphaFoldDB" id="A0A814RLU2"/>
<dbReference type="Pfam" id="PF00059">
    <property type="entry name" value="Lectin_C"/>
    <property type="match status" value="1"/>
</dbReference>
<organism evidence="2 3">
    <name type="scientific">Brachionus calyciflorus</name>
    <dbReference type="NCBI Taxonomy" id="104777"/>
    <lineage>
        <taxon>Eukaryota</taxon>
        <taxon>Metazoa</taxon>
        <taxon>Spiralia</taxon>
        <taxon>Gnathifera</taxon>
        <taxon>Rotifera</taxon>
        <taxon>Eurotatoria</taxon>
        <taxon>Monogononta</taxon>
        <taxon>Pseudotrocha</taxon>
        <taxon>Ploima</taxon>
        <taxon>Brachionidae</taxon>
        <taxon>Brachionus</taxon>
    </lineage>
</organism>
<feature type="domain" description="C-type lectin" evidence="1">
    <location>
        <begin position="2"/>
        <end position="88"/>
    </location>
</feature>